<dbReference type="EMBL" id="JAHRHJ020000002">
    <property type="protein sequence ID" value="KAH9324847.1"/>
    <property type="molecule type" value="Genomic_DNA"/>
</dbReference>
<evidence type="ECO:0000313" key="1">
    <source>
        <dbReference type="EMBL" id="KAH9324847.1"/>
    </source>
</evidence>
<keyword evidence="2" id="KW-1185">Reference proteome</keyword>
<gene>
    <name evidence="1" type="ORF">KI387_005025</name>
</gene>
<feature type="non-terminal residue" evidence="1">
    <location>
        <position position="259"/>
    </location>
</feature>
<organism evidence="1 2">
    <name type="scientific">Taxus chinensis</name>
    <name type="common">Chinese yew</name>
    <name type="synonym">Taxus wallichiana var. chinensis</name>
    <dbReference type="NCBI Taxonomy" id="29808"/>
    <lineage>
        <taxon>Eukaryota</taxon>
        <taxon>Viridiplantae</taxon>
        <taxon>Streptophyta</taxon>
        <taxon>Embryophyta</taxon>
        <taxon>Tracheophyta</taxon>
        <taxon>Spermatophyta</taxon>
        <taxon>Pinopsida</taxon>
        <taxon>Pinidae</taxon>
        <taxon>Conifers II</taxon>
        <taxon>Cupressales</taxon>
        <taxon>Taxaceae</taxon>
        <taxon>Taxus</taxon>
    </lineage>
</organism>
<comment type="caution">
    <text evidence="1">The sequence shown here is derived from an EMBL/GenBank/DDBJ whole genome shotgun (WGS) entry which is preliminary data.</text>
</comment>
<evidence type="ECO:0000313" key="2">
    <source>
        <dbReference type="Proteomes" id="UP000824469"/>
    </source>
</evidence>
<reference evidence="1 2" key="1">
    <citation type="journal article" date="2021" name="Nat. Plants">
        <title>The Taxus genome provides insights into paclitaxel biosynthesis.</title>
        <authorList>
            <person name="Xiong X."/>
            <person name="Gou J."/>
            <person name="Liao Q."/>
            <person name="Li Y."/>
            <person name="Zhou Q."/>
            <person name="Bi G."/>
            <person name="Li C."/>
            <person name="Du R."/>
            <person name="Wang X."/>
            <person name="Sun T."/>
            <person name="Guo L."/>
            <person name="Liang H."/>
            <person name="Lu P."/>
            <person name="Wu Y."/>
            <person name="Zhang Z."/>
            <person name="Ro D.K."/>
            <person name="Shang Y."/>
            <person name="Huang S."/>
            <person name="Yan J."/>
        </authorList>
    </citation>
    <scope>NUCLEOTIDE SEQUENCE [LARGE SCALE GENOMIC DNA]</scope>
    <source>
        <strain evidence="1">Ta-2019</strain>
    </source>
</reference>
<proteinExistence type="predicted"/>
<dbReference type="Proteomes" id="UP000824469">
    <property type="component" value="Unassembled WGS sequence"/>
</dbReference>
<name>A0AA38LKT6_TAXCH</name>
<dbReference type="AlphaFoldDB" id="A0AA38LKT6"/>
<sequence length="259" mass="28203">MKWSQQFQIIIQPPSSVVLRDNISWSPPPLGWLKVNTDGTTKGNLGDSSGGAFIRDDQGQPMTSKAFNFGKGSNKKSKSLAILKVCNRAPPPPPSSSRLHHCLNPLLASDLEVETMGHNEATFPPFVCSPFSFPPCSVVSPFVVAPNLPPISLWHYMEDMEVSSLAGDFTIPEVLLGLTYAYPNSPSLSCHNSPSKSVAEGKKMKFEDKTIADNVISTEHPLDDVMEVFGFIVVGANEDQGDTITTEDSRIDTAKLLQR</sequence>
<accession>A0AA38LKT6</accession>
<protein>
    <submittedName>
        <fullName evidence="1">Uncharacterized protein</fullName>
    </submittedName>
</protein>